<sequence>MRHPVRLLITAGVVAGTLIAGAPVQAADQVVLSKGHVDVIGVGYVDGELELAVHDGSSGVEVEYAPEDVRLQALPAAETTVPSDPAYAFLGKAGSPVWVLPEAQNPDLLWAGFGAEELASGVLQNDTVDVKFLSLQGPGKLAVYTDDVFGSPETILVNSGDGLPDTVTLHAGDHSHANWAFTRAGTYKIRVKLCGHLAADGQSVHSRTATYTFNVLN</sequence>
<reference evidence="2 3" key="1">
    <citation type="submission" date="2017-11" db="EMBL/GenBank/DDBJ databases">
        <title>Draft genome of actinobacteria isolated from guarana (Paullinia cupana (Mart.) Ducke.</title>
        <authorList>
            <person name="Siqueira K.A."/>
            <person name="Liotti R.G."/>
            <person name="Mendes T.A.O."/>
            <person name="Soares M.A."/>
        </authorList>
    </citation>
    <scope>NUCLEOTIDE SEQUENCE [LARGE SCALE GENOMIC DNA]</scope>
    <source>
        <strain evidence="2 3">193</strain>
    </source>
</reference>
<keyword evidence="1" id="KW-0732">Signal</keyword>
<dbReference type="Proteomes" id="UP000270471">
    <property type="component" value="Unassembled WGS sequence"/>
</dbReference>
<name>A0A3M0I2S3_9ACTN</name>
<protein>
    <recommendedName>
        <fullName evidence="4">Surface-anchored protein</fullName>
    </recommendedName>
</protein>
<keyword evidence="3" id="KW-1185">Reference proteome</keyword>
<proteinExistence type="predicted"/>
<dbReference type="NCBIfam" id="NF038134">
    <property type="entry name" value="choice_anch_M"/>
    <property type="match status" value="1"/>
</dbReference>
<accession>A0A3M0I2S3</accession>
<evidence type="ECO:0000313" key="3">
    <source>
        <dbReference type="Proteomes" id="UP000270471"/>
    </source>
</evidence>
<comment type="caution">
    <text evidence="2">The sequence shown here is derived from an EMBL/GenBank/DDBJ whole genome shotgun (WGS) entry which is preliminary data.</text>
</comment>
<dbReference type="InterPro" id="IPR022435">
    <property type="entry name" value="Surface-anchored_actinobac"/>
</dbReference>
<feature type="signal peptide" evidence="1">
    <location>
        <begin position="1"/>
        <end position="26"/>
    </location>
</feature>
<organism evidence="2 3">
    <name type="scientific">Streptomyces shenzhenensis</name>
    <dbReference type="NCBI Taxonomy" id="943815"/>
    <lineage>
        <taxon>Bacteria</taxon>
        <taxon>Bacillati</taxon>
        <taxon>Actinomycetota</taxon>
        <taxon>Actinomycetes</taxon>
        <taxon>Kitasatosporales</taxon>
        <taxon>Streptomycetaceae</taxon>
        <taxon>Streptomyces</taxon>
    </lineage>
</organism>
<evidence type="ECO:0000313" key="2">
    <source>
        <dbReference type="EMBL" id="RMB82470.1"/>
    </source>
</evidence>
<dbReference type="AlphaFoldDB" id="A0A3M0I2S3"/>
<feature type="chain" id="PRO_5018212772" description="Surface-anchored protein" evidence="1">
    <location>
        <begin position="27"/>
        <end position="217"/>
    </location>
</feature>
<gene>
    <name evidence="2" type="ORF">CTZ28_28885</name>
</gene>
<dbReference type="EMBL" id="PENI01000022">
    <property type="protein sequence ID" value="RMB82470.1"/>
    <property type="molecule type" value="Genomic_DNA"/>
</dbReference>
<evidence type="ECO:0000256" key="1">
    <source>
        <dbReference type="SAM" id="SignalP"/>
    </source>
</evidence>
<dbReference type="OrthoDB" id="4424311at2"/>
<evidence type="ECO:0008006" key="4">
    <source>
        <dbReference type="Google" id="ProtNLM"/>
    </source>
</evidence>
<dbReference type="NCBIfam" id="TIGR03769">
    <property type="entry name" value="P_ac_wall_RPT"/>
    <property type="match status" value="1"/>
</dbReference>
<dbReference type="RefSeq" id="WP_121892689.1">
    <property type="nucleotide sequence ID" value="NZ_PENI01000022.1"/>
</dbReference>